<dbReference type="InterPro" id="IPR036915">
    <property type="entry name" value="Cyclin-like_sf"/>
</dbReference>
<keyword evidence="1" id="KW-0195">Cyclin</keyword>
<dbReference type="SUPFAM" id="SSF47954">
    <property type="entry name" value="Cyclin-like"/>
    <property type="match status" value="1"/>
</dbReference>
<proteinExistence type="inferred from homology"/>
<feature type="domain" description="Cyclin-like" evidence="2">
    <location>
        <begin position="69"/>
        <end position="146"/>
    </location>
</feature>
<evidence type="ECO:0000313" key="3">
    <source>
        <dbReference type="EMBL" id="VDN43798.1"/>
    </source>
</evidence>
<dbReference type="WBParaSite" id="GPUH_0002516201-mRNA-1">
    <property type="protein sequence ID" value="GPUH_0002516201-mRNA-1"/>
    <property type="gene ID" value="GPUH_0002516201"/>
</dbReference>
<reference evidence="5" key="1">
    <citation type="submission" date="2016-06" db="UniProtKB">
        <authorList>
            <consortium name="WormBaseParasite"/>
        </authorList>
    </citation>
    <scope>IDENTIFICATION</scope>
</reference>
<accession>A0A183EVZ1</accession>
<dbReference type="EMBL" id="UYRT01103858">
    <property type="protein sequence ID" value="VDN43798.1"/>
    <property type="molecule type" value="Genomic_DNA"/>
</dbReference>
<name>A0A183EVZ1_9BILA</name>
<dbReference type="Proteomes" id="UP000271098">
    <property type="component" value="Unassembled WGS sequence"/>
</dbReference>
<dbReference type="InterPro" id="IPR006671">
    <property type="entry name" value="Cyclin_N"/>
</dbReference>
<dbReference type="SMART" id="SM00385">
    <property type="entry name" value="CYCLIN"/>
    <property type="match status" value="1"/>
</dbReference>
<dbReference type="Gene3D" id="1.10.472.10">
    <property type="entry name" value="Cyclin-like"/>
    <property type="match status" value="1"/>
</dbReference>
<gene>
    <name evidence="3" type="ORF">GPUH_LOCUS25132</name>
</gene>
<organism evidence="5">
    <name type="scientific">Gongylonema pulchrum</name>
    <dbReference type="NCBI Taxonomy" id="637853"/>
    <lineage>
        <taxon>Eukaryota</taxon>
        <taxon>Metazoa</taxon>
        <taxon>Ecdysozoa</taxon>
        <taxon>Nematoda</taxon>
        <taxon>Chromadorea</taxon>
        <taxon>Rhabditida</taxon>
        <taxon>Spirurina</taxon>
        <taxon>Spiruromorpha</taxon>
        <taxon>Spiruroidea</taxon>
        <taxon>Gongylonematidae</taxon>
        <taxon>Gongylonema</taxon>
    </lineage>
</organism>
<dbReference type="InterPro" id="IPR013763">
    <property type="entry name" value="Cyclin-like_dom"/>
</dbReference>
<dbReference type="OrthoDB" id="5590282at2759"/>
<reference evidence="3 4" key="2">
    <citation type="submission" date="2018-11" db="EMBL/GenBank/DDBJ databases">
        <authorList>
            <consortium name="Pathogen Informatics"/>
        </authorList>
    </citation>
    <scope>NUCLEOTIDE SEQUENCE [LARGE SCALE GENOMIC DNA]</scope>
</reference>
<evidence type="ECO:0000313" key="5">
    <source>
        <dbReference type="WBParaSite" id="GPUH_0002516201-mRNA-1"/>
    </source>
</evidence>
<protein>
    <submittedName>
        <fullName evidence="5">CYCLIN domain-containing protein</fullName>
    </submittedName>
</protein>
<evidence type="ECO:0000313" key="4">
    <source>
        <dbReference type="Proteomes" id="UP000271098"/>
    </source>
</evidence>
<evidence type="ECO:0000259" key="2">
    <source>
        <dbReference type="SMART" id="SM00385"/>
    </source>
</evidence>
<evidence type="ECO:0000256" key="1">
    <source>
        <dbReference type="RuleBase" id="RU000383"/>
    </source>
</evidence>
<dbReference type="AlphaFoldDB" id="A0A183EVZ1"/>
<dbReference type="Pfam" id="PF00134">
    <property type="entry name" value="Cyclin_N"/>
    <property type="match status" value="1"/>
</dbReference>
<keyword evidence="4" id="KW-1185">Reference proteome</keyword>
<comment type="similarity">
    <text evidence="1">Belongs to the cyclin family.</text>
</comment>
<sequence length="149" mass="17157">MKNQNAESKKQAEVEENERAARFCQSAQFEQYMNDYKQYLLLLEDRFTFPTHFFNESKITPEMRIAALNWLSQLFVRFDLLPETQQIAIYLFDRCLINCQNTLEEVNLALVGLACMILAIKVDAVGGPSISDCANYLVARLRTFSTPSN</sequence>